<evidence type="ECO:0000256" key="1">
    <source>
        <dbReference type="SAM" id="Phobius"/>
    </source>
</evidence>
<keyword evidence="3" id="KW-1185">Reference proteome</keyword>
<protein>
    <submittedName>
        <fullName evidence="2">Uncharacterized protein</fullName>
    </submittedName>
</protein>
<keyword evidence="1" id="KW-1133">Transmembrane helix</keyword>
<reference evidence="3" key="1">
    <citation type="journal article" date="2017" name="Genome Biol.">
        <title>Comparative genomics reveals high biological diversity and specific adaptations in the industrially and medically important fungal genus Aspergillus.</title>
        <authorList>
            <person name="de Vries R.P."/>
            <person name="Riley R."/>
            <person name="Wiebenga A."/>
            <person name="Aguilar-Osorio G."/>
            <person name="Amillis S."/>
            <person name="Uchima C.A."/>
            <person name="Anderluh G."/>
            <person name="Asadollahi M."/>
            <person name="Askin M."/>
            <person name="Barry K."/>
            <person name="Battaglia E."/>
            <person name="Bayram O."/>
            <person name="Benocci T."/>
            <person name="Braus-Stromeyer S.A."/>
            <person name="Caldana C."/>
            <person name="Canovas D."/>
            <person name="Cerqueira G.C."/>
            <person name="Chen F."/>
            <person name="Chen W."/>
            <person name="Choi C."/>
            <person name="Clum A."/>
            <person name="Dos Santos R.A."/>
            <person name="Damasio A.R."/>
            <person name="Diallinas G."/>
            <person name="Emri T."/>
            <person name="Fekete E."/>
            <person name="Flipphi M."/>
            <person name="Freyberg S."/>
            <person name="Gallo A."/>
            <person name="Gournas C."/>
            <person name="Habgood R."/>
            <person name="Hainaut M."/>
            <person name="Harispe M.L."/>
            <person name="Henrissat B."/>
            <person name="Hilden K.S."/>
            <person name="Hope R."/>
            <person name="Hossain A."/>
            <person name="Karabika E."/>
            <person name="Karaffa L."/>
            <person name="Karanyi Z."/>
            <person name="Krasevec N."/>
            <person name="Kuo A."/>
            <person name="Kusch H."/>
            <person name="LaButti K."/>
            <person name="Lagendijk E.L."/>
            <person name="Lapidus A."/>
            <person name="Levasseur A."/>
            <person name="Lindquist E."/>
            <person name="Lipzen A."/>
            <person name="Logrieco A.F."/>
            <person name="MacCabe A."/>
            <person name="Maekelae M.R."/>
            <person name="Malavazi I."/>
            <person name="Melin P."/>
            <person name="Meyer V."/>
            <person name="Mielnichuk N."/>
            <person name="Miskei M."/>
            <person name="Molnar A.P."/>
            <person name="Mule G."/>
            <person name="Ngan C.Y."/>
            <person name="Orejas M."/>
            <person name="Orosz E."/>
            <person name="Ouedraogo J.P."/>
            <person name="Overkamp K.M."/>
            <person name="Park H.-S."/>
            <person name="Perrone G."/>
            <person name="Piumi F."/>
            <person name="Punt P.J."/>
            <person name="Ram A.F."/>
            <person name="Ramon A."/>
            <person name="Rauscher S."/>
            <person name="Record E."/>
            <person name="Riano-Pachon D.M."/>
            <person name="Robert V."/>
            <person name="Roehrig J."/>
            <person name="Ruller R."/>
            <person name="Salamov A."/>
            <person name="Salih N.S."/>
            <person name="Samson R.A."/>
            <person name="Sandor E."/>
            <person name="Sanguinetti M."/>
            <person name="Schuetze T."/>
            <person name="Sepcic K."/>
            <person name="Shelest E."/>
            <person name="Sherlock G."/>
            <person name="Sophianopoulou V."/>
            <person name="Squina F.M."/>
            <person name="Sun H."/>
            <person name="Susca A."/>
            <person name="Todd R.B."/>
            <person name="Tsang A."/>
            <person name="Unkles S.E."/>
            <person name="van de Wiele N."/>
            <person name="van Rossen-Uffink D."/>
            <person name="Oliveira J.V."/>
            <person name="Vesth T.C."/>
            <person name="Visser J."/>
            <person name="Yu J.-H."/>
            <person name="Zhou M."/>
            <person name="Andersen M.R."/>
            <person name="Archer D.B."/>
            <person name="Baker S.E."/>
            <person name="Benoit I."/>
            <person name="Brakhage A.A."/>
            <person name="Braus G.H."/>
            <person name="Fischer R."/>
            <person name="Frisvad J.C."/>
            <person name="Goldman G.H."/>
            <person name="Houbraken J."/>
            <person name="Oakley B."/>
            <person name="Pocsi I."/>
            <person name="Scazzocchio C."/>
            <person name="Seiboth B."/>
            <person name="vanKuyk P.A."/>
            <person name="Wortman J."/>
            <person name="Dyer P.S."/>
            <person name="Grigoriev I.V."/>
        </authorList>
    </citation>
    <scope>NUCLEOTIDE SEQUENCE [LARGE SCALE GENOMIC DNA]</scope>
    <source>
        <strain evidence="3">DTO 134E9</strain>
    </source>
</reference>
<keyword evidence="1" id="KW-0472">Membrane</keyword>
<keyword evidence="1" id="KW-0812">Transmembrane</keyword>
<dbReference type="VEuPathDB" id="FungiDB:ASPWEDRAFT_747343"/>
<dbReference type="GeneID" id="63755358"/>
<evidence type="ECO:0000313" key="3">
    <source>
        <dbReference type="Proteomes" id="UP000184383"/>
    </source>
</evidence>
<proteinExistence type="predicted"/>
<accession>A0A1L9R930</accession>
<evidence type="ECO:0000313" key="2">
    <source>
        <dbReference type="EMBL" id="OJJ31388.1"/>
    </source>
</evidence>
<dbReference type="AlphaFoldDB" id="A0A1L9R930"/>
<dbReference type="Proteomes" id="UP000184383">
    <property type="component" value="Unassembled WGS sequence"/>
</dbReference>
<feature type="transmembrane region" description="Helical" evidence="1">
    <location>
        <begin position="12"/>
        <end position="32"/>
    </location>
</feature>
<dbReference type="RefSeq" id="XP_040685065.1">
    <property type="nucleotide sequence ID" value="XM_040839510.1"/>
</dbReference>
<gene>
    <name evidence="2" type="ORF">ASPWEDRAFT_747343</name>
</gene>
<organism evidence="2 3">
    <name type="scientific">Aspergillus wentii DTO 134E9</name>
    <dbReference type="NCBI Taxonomy" id="1073089"/>
    <lineage>
        <taxon>Eukaryota</taxon>
        <taxon>Fungi</taxon>
        <taxon>Dikarya</taxon>
        <taxon>Ascomycota</taxon>
        <taxon>Pezizomycotina</taxon>
        <taxon>Eurotiomycetes</taxon>
        <taxon>Eurotiomycetidae</taxon>
        <taxon>Eurotiales</taxon>
        <taxon>Aspergillaceae</taxon>
        <taxon>Aspergillus</taxon>
        <taxon>Aspergillus subgen. Cremei</taxon>
    </lineage>
</organism>
<sequence>MIPANCCCCMFFFSIFFFGFRYFWLLLFGKLFSKEELGKQYRTQCQRQLKTPSTAQSPARIIPSRKRIQPTGLTTCIEISRISLKSSLRGGHSRIVSFIAITLNNNHKVILTKNSVDFRRDMAFVPGSKKVDG</sequence>
<name>A0A1L9R930_ASPWE</name>
<dbReference type="EMBL" id="KV878216">
    <property type="protein sequence ID" value="OJJ31388.1"/>
    <property type="molecule type" value="Genomic_DNA"/>
</dbReference>